<dbReference type="OrthoDB" id="48317at2759"/>
<evidence type="ECO:0000313" key="4">
    <source>
        <dbReference type="EMBL" id="EHK24949.1"/>
    </source>
</evidence>
<dbReference type="Pfam" id="PF00107">
    <property type="entry name" value="ADH_zinc_N"/>
    <property type="match status" value="1"/>
</dbReference>
<dbReference type="InParanoid" id="G9ML55"/>
<accession>G9ML55</accession>
<dbReference type="GO" id="GO:0016651">
    <property type="term" value="F:oxidoreductase activity, acting on NAD(P)H"/>
    <property type="evidence" value="ECO:0007669"/>
    <property type="project" value="InterPro"/>
</dbReference>
<keyword evidence="2" id="KW-0560">Oxidoreductase</keyword>
<gene>
    <name evidence="4" type="ORF">TRIVIDRAFT_61701</name>
</gene>
<dbReference type="OMA" id="EDIEYGI"/>
<dbReference type="GeneID" id="25796266"/>
<dbReference type="CDD" id="cd08249">
    <property type="entry name" value="enoyl_reductase_like"/>
    <property type="match status" value="1"/>
</dbReference>
<dbReference type="InterPro" id="IPR020843">
    <property type="entry name" value="ER"/>
</dbReference>
<reference evidence="4 5" key="1">
    <citation type="journal article" date="2011" name="Genome Biol.">
        <title>Comparative genome sequence analysis underscores mycoparasitism as the ancestral life style of Trichoderma.</title>
        <authorList>
            <person name="Kubicek C.P."/>
            <person name="Herrera-Estrella A."/>
            <person name="Seidl-Seiboth V."/>
            <person name="Martinez D.A."/>
            <person name="Druzhinina I.S."/>
            <person name="Thon M."/>
            <person name="Zeilinger S."/>
            <person name="Casas-Flores S."/>
            <person name="Horwitz B.A."/>
            <person name="Mukherjee P.K."/>
            <person name="Mukherjee M."/>
            <person name="Kredics L."/>
            <person name="Alcaraz L.D."/>
            <person name="Aerts A."/>
            <person name="Antal Z."/>
            <person name="Atanasova L."/>
            <person name="Cervantes-Badillo M.G."/>
            <person name="Challacombe J."/>
            <person name="Chertkov O."/>
            <person name="McCluskey K."/>
            <person name="Coulpier F."/>
            <person name="Deshpande N."/>
            <person name="von Doehren H."/>
            <person name="Ebbole D.J."/>
            <person name="Esquivel-Naranjo E.U."/>
            <person name="Fekete E."/>
            <person name="Flipphi M."/>
            <person name="Glaser F."/>
            <person name="Gomez-Rodriguez E.Y."/>
            <person name="Gruber S."/>
            <person name="Han C."/>
            <person name="Henrissat B."/>
            <person name="Hermosa R."/>
            <person name="Hernandez-Onate M."/>
            <person name="Karaffa L."/>
            <person name="Kosti I."/>
            <person name="Le Crom S."/>
            <person name="Lindquist E."/>
            <person name="Lucas S."/>
            <person name="Luebeck M."/>
            <person name="Luebeck P.S."/>
            <person name="Margeot A."/>
            <person name="Metz B."/>
            <person name="Misra M."/>
            <person name="Nevalainen H."/>
            <person name="Omann M."/>
            <person name="Packer N."/>
            <person name="Perrone G."/>
            <person name="Uresti-Rivera E.E."/>
            <person name="Salamov A."/>
            <person name="Schmoll M."/>
            <person name="Seiboth B."/>
            <person name="Shapiro H."/>
            <person name="Sukno S."/>
            <person name="Tamayo-Ramos J.A."/>
            <person name="Tisch D."/>
            <person name="Wiest A."/>
            <person name="Wilkinson H.H."/>
            <person name="Zhang M."/>
            <person name="Coutinho P.M."/>
            <person name="Kenerley C.M."/>
            <person name="Monte E."/>
            <person name="Baker S.E."/>
            <person name="Grigoriev I.V."/>
        </authorList>
    </citation>
    <scope>NUCLEOTIDE SEQUENCE [LARGE SCALE GENOMIC DNA]</scope>
    <source>
        <strain evidence="5">Gv29-8 / FGSC 10586</strain>
    </source>
</reference>
<feature type="domain" description="Enoyl reductase (ER)" evidence="3">
    <location>
        <begin position="16"/>
        <end position="349"/>
    </location>
</feature>
<dbReference type="InterPro" id="IPR013149">
    <property type="entry name" value="ADH-like_C"/>
</dbReference>
<dbReference type="InterPro" id="IPR013154">
    <property type="entry name" value="ADH-like_N"/>
</dbReference>
<dbReference type="eggNOG" id="KOG1198">
    <property type="taxonomic scope" value="Eukaryota"/>
</dbReference>
<keyword evidence="5" id="KW-1185">Reference proteome</keyword>
<comment type="caution">
    <text evidence="4">The sequence shown here is derived from an EMBL/GenBank/DDBJ whole genome shotgun (WGS) entry which is preliminary data.</text>
</comment>
<evidence type="ECO:0000256" key="1">
    <source>
        <dbReference type="ARBA" id="ARBA00008072"/>
    </source>
</evidence>
<dbReference type="InterPro" id="IPR011032">
    <property type="entry name" value="GroES-like_sf"/>
</dbReference>
<dbReference type="PANTHER" id="PTHR45348:SF2">
    <property type="entry name" value="ZINC-TYPE ALCOHOL DEHYDROGENASE-LIKE PROTEIN C2E1P3.01"/>
    <property type="match status" value="1"/>
</dbReference>
<dbReference type="SUPFAM" id="SSF50129">
    <property type="entry name" value="GroES-like"/>
    <property type="match status" value="1"/>
</dbReference>
<dbReference type="RefSeq" id="XP_013959145.1">
    <property type="nucleotide sequence ID" value="XM_014103670.1"/>
</dbReference>
<organism evidence="4 5">
    <name type="scientific">Hypocrea virens (strain Gv29-8 / FGSC 10586)</name>
    <name type="common">Gliocladium virens</name>
    <name type="synonym">Trichoderma virens</name>
    <dbReference type="NCBI Taxonomy" id="413071"/>
    <lineage>
        <taxon>Eukaryota</taxon>
        <taxon>Fungi</taxon>
        <taxon>Dikarya</taxon>
        <taxon>Ascomycota</taxon>
        <taxon>Pezizomycotina</taxon>
        <taxon>Sordariomycetes</taxon>
        <taxon>Hypocreomycetidae</taxon>
        <taxon>Hypocreales</taxon>
        <taxon>Hypocreaceae</taxon>
        <taxon>Trichoderma</taxon>
    </lineage>
</organism>
<dbReference type="Proteomes" id="UP000007115">
    <property type="component" value="Unassembled WGS sequence"/>
</dbReference>
<dbReference type="Pfam" id="PF08240">
    <property type="entry name" value="ADH_N"/>
    <property type="match status" value="1"/>
</dbReference>
<evidence type="ECO:0000259" key="3">
    <source>
        <dbReference type="SMART" id="SM00829"/>
    </source>
</evidence>
<evidence type="ECO:0000256" key="2">
    <source>
        <dbReference type="ARBA" id="ARBA00023002"/>
    </source>
</evidence>
<evidence type="ECO:0000313" key="5">
    <source>
        <dbReference type="Proteomes" id="UP000007115"/>
    </source>
</evidence>
<dbReference type="STRING" id="413071.G9ML55"/>
<proteinExistence type="inferred from homology"/>
<dbReference type="PANTHER" id="PTHR45348">
    <property type="entry name" value="HYPOTHETICAL OXIDOREDUCTASE (EUROFUNG)"/>
    <property type="match status" value="1"/>
</dbReference>
<dbReference type="SUPFAM" id="SSF51735">
    <property type="entry name" value="NAD(P)-binding Rossmann-fold domains"/>
    <property type="match status" value="1"/>
</dbReference>
<dbReference type="FunCoup" id="G9ML55">
    <property type="interactions" value="234"/>
</dbReference>
<dbReference type="VEuPathDB" id="FungiDB:TRIVIDRAFT_61701"/>
<dbReference type="Gene3D" id="3.90.180.10">
    <property type="entry name" value="Medium-chain alcohol dehydrogenases, catalytic domain"/>
    <property type="match status" value="1"/>
</dbReference>
<dbReference type="HOGENOM" id="CLU_026673_16_1_1"/>
<dbReference type="InterPro" id="IPR047122">
    <property type="entry name" value="Trans-enoyl_RdTase-like"/>
</dbReference>
<protein>
    <recommendedName>
        <fullName evidence="3">Enoyl reductase (ER) domain-containing protein</fullName>
    </recommendedName>
</protein>
<dbReference type="AlphaFoldDB" id="G9ML55"/>
<dbReference type="InterPro" id="IPR036291">
    <property type="entry name" value="NAD(P)-bd_dom_sf"/>
</dbReference>
<sequence length="352" mass="37673">MALPATQKAVIVQSLGVSKLVTDRPIPKLRDDYILVKTVAVGLNPTDWKHVDFLVKEGGPLIGCDYAGIVEAVGPAVTKSFKKGDRVCGVAHGSNVVQPEDGTFAEYIVAKGDLQIKIPDNMTFEEAATLGVSVSTVGQSLYQFLDLALPTAPSTDATPILIYGGSTATGILGIQYAKLSGYKVLTTCSPHNNDLVKSLGADAVFNYNDPDCAAKIREYTNNSLTIAWDTISLPDSAKICEEALSSSPSPETTLKYHSLLQVKISRTDVKATYSLAYTAIGEAFTLGGQPMPAKEEDFHYAVKFWDLSRELFNAGKLKASPIQVGQGLEGIPDGLQALKANKVSGKKLVYRL</sequence>
<name>G9ML55_HYPVG</name>
<dbReference type="EMBL" id="ABDF02000004">
    <property type="protein sequence ID" value="EHK24949.1"/>
    <property type="molecule type" value="Genomic_DNA"/>
</dbReference>
<dbReference type="Gene3D" id="3.40.50.720">
    <property type="entry name" value="NAD(P)-binding Rossmann-like Domain"/>
    <property type="match status" value="1"/>
</dbReference>
<comment type="similarity">
    <text evidence="1">Belongs to the zinc-containing alcohol dehydrogenase family.</text>
</comment>
<dbReference type="SMART" id="SM00829">
    <property type="entry name" value="PKS_ER"/>
    <property type="match status" value="1"/>
</dbReference>